<keyword evidence="3 7" id="KW-0808">Transferase</keyword>
<dbReference type="Pfam" id="PF00108">
    <property type="entry name" value="Thiolase_N"/>
    <property type="match status" value="1"/>
</dbReference>
<dbReference type="CDD" id="cd00751">
    <property type="entry name" value="thiolase"/>
    <property type="match status" value="1"/>
</dbReference>
<dbReference type="FunFam" id="3.40.47.10:FF:000010">
    <property type="entry name" value="Acetyl-CoA acetyltransferase (Thiolase)"/>
    <property type="match status" value="1"/>
</dbReference>
<dbReference type="EC" id="2.3.1.9" evidence="2"/>
<dbReference type="EMBL" id="JAGYPF010000001">
    <property type="protein sequence ID" value="MBS4211428.1"/>
    <property type="molecule type" value="Genomic_DNA"/>
</dbReference>
<dbReference type="InterPro" id="IPR020615">
    <property type="entry name" value="Thiolase_acyl_enz_int_AS"/>
</dbReference>
<evidence type="ECO:0000256" key="5">
    <source>
        <dbReference type="ARBA" id="ARBA00030755"/>
    </source>
</evidence>
<evidence type="ECO:0000256" key="2">
    <source>
        <dbReference type="ARBA" id="ARBA00012705"/>
    </source>
</evidence>
<reference evidence="10" key="1">
    <citation type="submission" date="2021-05" db="EMBL/GenBank/DDBJ databases">
        <title>Novel Bacillus species.</title>
        <authorList>
            <person name="Liu G."/>
        </authorList>
    </citation>
    <scope>NUCLEOTIDE SEQUENCE</scope>
    <source>
        <strain evidence="10">FJAT-49825</strain>
    </source>
</reference>
<dbReference type="NCBIfam" id="TIGR01930">
    <property type="entry name" value="AcCoA-C-Actrans"/>
    <property type="match status" value="1"/>
</dbReference>
<keyword evidence="11" id="KW-1185">Reference proteome</keyword>
<evidence type="ECO:0000256" key="3">
    <source>
        <dbReference type="ARBA" id="ARBA00022679"/>
    </source>
</evidence>
<dbReference type="InterPro" id="IPR020613">
    <property type="entry name" value="Thiolase_CS"/>
</dbReference>
<evidence type="ECO:0000256" key="4">
    <source>
        <dbReference type="ARBA" id="ARBA00023315"/>
    </source>
</evidence>
<dbReference type="InterPro" id="IPR002155">
    <property type="entry name" value="Thiolase"/>
</dbReference>
<dbReference type="GO" id="GO:0003985">
    <property type="term" value="F:acetyl-CoA C-acetyltransferase activity"/>
    <property type="evidence" value="ECO:0007669"/>
    <property type="project" value="UniProtKB-EC"/>
</dbReference>
<comment type="similarity">
    <text evidence="1 7">Belongs to the thiolase-like superfamily. Thiolase family.</text>
</comment>
<evidence type="ECO:0000256" key="6">
    <source>
        <dbReference type="PIRSR" id="PIRSR000429-1"/>
    </source>
</evidence>
<dbReference type="PANTHER" id="PTHR18919">
    <property type="entry name" value="ACETYL-COA C-ACYLTRANSFERASE"/>
    <property type="match status" value="1"/>
</dbReference>
<protein>
    <recommendedName>
        <fullName evidence="2">acetyl-CoA C-acetyltransferase</fullName>
        <ecNumber evidence="2">2.3.1.9</ecNumber>
    </recommendedName>
    <alternativeName>
        <fullName evidence="5">Acetoacetyl-CoA thiolase</fullName>
    </alternativeName>
</protein>
<dbReference type="InterPro" id="IPR020610">
    <property type="entry name" value="Thiolase_AS"/>
</dbReference>
<dbReference type="Gene3D" id="3.40.47.10">
    <property type="match status" value="2"/>
</dbReference>
<evidence type="ECO:0000256" key="7">
    <source>
        <dbReference type="RuleBase" id="RU003557"/>
    </source>
</evidence>
<dbReference type="AlphaFoldDB" id="A0A942U2R6"/>
<dbReference type="GO" id="GO:0006635">
    <property type="term" value="P:fatty acid beta-oxidation"/>
    <property type="evidence" value="ECO:0007669"/>
    <property type="project" value="TreeGrafter"/>
</dbReference>
<comment type="caution">
    <text evidence="10">The sequence shown here is derived from an EMBL/GenBank/DDBJ whole genome shotgun (WGS) entry which is preliminary data.</text>
</comment>
<dbReference type="PANTHER" id="PTHR18919:SF107">
    <property type="entry name" value="ACETYL-COA ACETYLTRANSFERASE, CYTOSOLIC"/>
    <property type="match status" value="1"/>
</dbReference>
<gene>
    <name evidence="10" type="ORF">KHA99_03020</name>
</gene>
<keyword evidence="4 7" id="KW-0012">Acyltransferase</keyword>
<sequence length="396" mass="41564">MQNDIVILSAVRTPVGRYGGTLKSLNSGQLAAVAIKEAIDRAGIKPEQVDEVILGEVRQTTESSNVARVAALRAGVPETAPAFTINRLCASGMQAVASGAQQIAFGHADIVVAGGTESLSNAPIYLRNSRFGGDNPKLVDSNAEAGQQPQETYGSGLGMGITAENVAERFSISREDQDAFALESQRRAAAAISEKRFADEIVPVEVKGKKGSVWFTEDEHPRPDTTIEALSRLKPAFKQNGTVTAGNACGRNDGAAALVLTSCSHAEKLGLKPMARIVDWTAVGVSPEVMGIGPVPAVKKLLERTGLTLDEISLIELNEAFASQSLAVIRELNLDPSRVNVNGGAIALGHPLGATGAKIMTTLIYELKRRGEKYGIATLCVGGGQGMAILVEAVNQ</sequence>
<proteinExistence type="inferred from homology"/>
<evidence type="ECO:0000313" key="10">
    <source>
        <dbReference type="EMBL" id="MBS4211428.1"/>
    </source>
</evidence>
<evidence type="ECO:0000313" key="11">
    <source>
        <dbReference type="Proteomes" id="UP000679749"/>
    </source>
</evidence>
<feature type="domain" description="Thiolase N-terminal" evidence="8">
    <location>
        <begin position="5"/>
        <end position="262"/>
    </location>
</feature>
<evidence type="ECO:0000259" key="9">
    <source>
        <dbReference type="Pfam" id="PF02803"/>
    </source>
</evidence>
<dbReference type="PROSITE" id="PS00099">
    <property type="entry name" value="THIOLASE_3"/>
    <property type="match status" value="1"/>
</dbReference>
<dbReference type="PIRSF" id="PIRSF000429">
    <property type="entry name" value="Ac-CoA_Ac_transf"/>
    <property type="match status" value="1"/>
</dbReference>
<dbReference type="InterPro" id="IPR020616">
    <property type="entry name" value="Thiolase_N"/>
</dbReference>
<dbReference type="Pfam" id="PF02803">
    <property type="entry name" value="Thiolase_C"/>
    <property type="match status" value="1"/>
</dbReference>
<evidence type="ECO:0000259" key="8">
    <source>
        <dbReference type="Pfam" id="PF00108"/>
    </source>
</evidence>
<dbReference type="InterPro" id="IPR016039">
    <property type="entry name" value="Thiolase-like"/>
</dbReference>
<organism evidence="10 11">
    <name type="scientific">Neobacillus rhizophilus</name>
    <dbReference type="NCBI Taxonomy" id="2833579"/>
    <lineage>
        <taxon>Bacteria</taxon>
        <taxon>Bacillati</taxon>
        <taxon>Bacillota</taxon>
        <taxon>Bacilli</taxon>
        <taxon>Bacillales</taxon>
        <taxon>Bacillaceae</taxon>
        <taxon>Neobacillus</taxon>
    </lineage>
</organism>
<name>A0A942U2R6_9BACI</name>
<evidence type="ECO:0000256" key="1">
    <source>
        <dbReference type="ARBA" id="ARBA00010982"/>
    </source>
</evidence>
<dbReference type="PROSITE" id="PS00737">
    <property type="entry name" value="THIOLASE_2"/>
    <property type="match status" value="1"/>
</dbReference>
<feature type="active site" description="Acyl-thioester intermediate" evidence="6">
    <location>
        <position position="89"/>
    </location>
</feature>
<feature type="active site" description="Proton acceptor" evidence="6">
    <location>
        <position position="350"/>
    </location>
</feature>
<dbReference type="Proteomes" id="UP000679749">
    <property type="component" value="Unassembled WGS sequence"/>
</dbReference>
<feature type="active site" description="Proton acceptor" evidence="6">
    <location>
        <position position="380"/>
    </location>
</feature>
<dbReference type="PROSITE" id="PS00098">
    <property type="entry name" value="THIOLASE_1"/>
    <property type="match status" value="1"/>
</dbReference>
<accession>A0A942U2R6</accession>
<feature type="domain" description="Thiolase C-terminal" evidence="9">
    <location>
        <begin position="271"/>
        <end position="392"/>
    </location>
</feature>
<dbReference type="RefSeq" id="WP_213115945.1">
    <property type="nucleotide sequence ID" value="NZ_JAGYPF010000001.1"/>
</dbReference>
<dbReference type="InterPro" id="IPR020617">
    <property type="entry name" value="Thiolase_C"/>
</dbReference>
<dbReference type="SUPFAM" id="SSF53901">
    <property type="entry name" value="Thiolase-like"/>
    <property type="match status" value="2"/>
</dbReference>